<dbReference type="EMBL" id="AP008937">
    <property type="protein sequence ID" value="BAG27996.1"/>
    <property type="molecule type" value="Genomic_DNA"/>
</dbReference>
<evidence type="ECO:0000256" key="4">
    <source>
        <dbReference type="ARBA" id="ARBA00023136"/>
    </source>
</evidence>
<dbReference type="InterPro" id="IPR013525">
    <property type="entry name" value="ABC2_TM"/>
</dbReference>
<dbReference type="InterPro" id="IPR051328">
    <property type="entry name" value="T7SS_ABC-Transporter"/>
</dbReference>
<dbReference type="PANTHER" id="PTHR43077">
    <property type="entry name" value="TRANSPORT PERMEASE YVFS-RELATED"/>
    <property type="match status" value="1"/>
</dbReference>
<feature type="transmembrane region" description="Helical" evidence="6">
    <location>
        <begin position="698"/>
        <end position="718"/>
    </location>
</feature>
<keyword evidence="3 6" id="KW-1133">Transmembrane helix</keyword>
<accession>A0ABF7R4P4</accession>
<feature type="region of interest" description="Disordered" evidence="5">
    <location>
        <begin position="894"/>
        <end position="913"/>
    </location>
</feature>
<evidence type="ECO:0000256" key="2">
    <source>
        <dbReference type="ARBA" id="ARBA00022692"/>
    </source>
</evidence>
<dbReference type="Proteomes" id="UP000001697">
    <property type="component" value="Chromosome"/>
</dbReference>
<keyword evidence="2 6" id="KW-0812">Transmembrane</keyword>
<proteinExistence type="predicted"/>
<dbReference type="KEGG" id="lfe:LAF_1660"/>
<protein>
    <recommendedName>
        <fullName evidence="7">ABC-2 type transporter transmembrane domain-containing protein</fullName>
    </recommendedName>
</protein>
<evidence type="ECO:0000256" key="6">
    <source>
        <dbReference type="SAM" id="Phobius"/>
    </source>
</evidence>
<dbReference type="AlphaFoldDB" id="A0ABF7R4P4"/>
<keyword evidence="4 6" id="KW-0472">Membrane</keyword>
<dbReference type="PANTHER" id="PTHR43077:SF5">
    <property type="entry name" value="PHAGE INFECTION PROTEIN"/>
    <property type="match status" value="1"/>
</dbReference>
<dbReference type="InterPro" id="IPR023908">
    <property type="entry name" value="xxxLxxG_rpt"/>
</dbReference>
<reference evidence="8 9" key="1">
    <citation type="journal article" date="2008" name="DNA Res.">
        <title>Comparative genome analysis of Lactobacillus reuteri and Lactobacillus fermentum reveal a genomic island for reuterin and cobalamin production.</title>
        <authorList>
            <person name="Morita H."/>
            <person name="Toh H."/>
            <person name="Fukuda S."/>
            <person name="Horikawa H."/>
            <person name="Oshima K."/>
            <person name="Suzuki T."/>
            <person name="Murakami M."/>
            <person name="Hisamatsu S."/>
            <person name="Kato Y."/>
            <person name="Takizawa T."/>
            <person name="Fukuoka H."/>
            <person name="Yoshimura T."/>
            <person name="Itoh K."/>
            <person name="O'Sullivan D.J."/>
            <person name="McKay L.L."/>
            <person name="Ohno H."/>
            <person name="Kikuchi J."/>
            <person name="Masaoka T."/>
            <person name="Hattori M."/>
        </authorList>
    </citation>
    <scope>NUCLEOTIDE SEQUENCE [LARGE SCALE GENOMIC DNA]</scope>
    <source>
        <strain evidence="9">NBRC 3956 / LMG 18251</strain>
    </source>
</reference>
<comment type="subcellular location">
    <subcellularLocation>
        <location evidence="1">Membrane</location>
        <topology evidence="1">Multi-pass membrane protein</topology>
    </subcellularLocation>
</comment>
<feature type="transmembrane region" description="Helical" evidence="6">
    <location>
        <begin position="851"/>
        <end position="877"/>
    </location>
</feature>
<feature type="domain" description="ABC-2 type transporter transmembrane" evidence="7">
    <location>
        <begin position="29"/>
        <end position="211"/>
    </location>
</feature>
<feature type="transmembrane region" description="Helical" evidence="6">
    <location>
        <begin position="738"/>
        <end position="763"/>
    </location>
</feature>
<sequence>MRERKRSMWEMIKAEFRHIRRNRLLLLSFIVICFIPFLYSIFFLKSVWDPYGSTQNLPVAVVNEDRAVKYQGQTLKVGAQLVQELRKNKQLKWEIVSKQTAKEGLAHRKYYTVVTIPKDFSKNAATVLDQSPKKMELKYETNGSLNYIGQVISEMAMTKLNQKIRAQVTQSYATTMIKLVKQVGTGFNQAASGAKQISTGMVTLNSGTNQFVAGVSTVNNGVQTLQAAVTPLASGASQLASGSTTLASGVNQYTSGVGLLAAGLTKLSANSAALNAGTATLASGVNQYTSGVDQLGSGLTTLKNNSASLRSGAASLNQGAGQLSNGASQLNATVNSSLGSLDFTGIMSAMNQASQMKSSLASLQSGLTQAQSALSAVSTEANQLKTAPSALSGVSSAASSLSGVAQNDNEIALLAGALAKSTTDATTKAQLDTIVQKAQSNVTTIQGLGTALSQVNSLSTSLSGLQSQLNNLASLQTTLSGAQTTLNQANQLLTTLQGYQGALSAMPSQLAALKQATNSLASGAASLQSGMSTAQAGINQYTAGVDTAASGASQLSANSASLTSGANQLQSGVSQYTAGVNQANAGTGQLTANSAALVSGANQLATALIQLNAKVPSLVSGVSALASGTQKLVDNSPALVAGTAKLNAGAGELADKLISGAEKVNAVQPSKKAAKMFAAPTTVKHTNYSYVPNYGHALAPYVLSVALYVGTLIFNFVYPIRRVALFGRKASAWWASKLAVGMTSVTVMALAEGGIMMLLGLQVLHVPSFFWTLILFGWASMAVVMFLSMTFDNPGRFVAMVLLMLQLGGSGGTFPMQVTMKFYNVIHWYLPMTYSILGLRNGISGGLGAHYVAFCNSVLLAITIVFVILLLVSMIYLQRHHYAGKSELDNNQELLGPEADDDGMHLKDRQQSV</sequence>
<evidence type="ECO:0000256" key="5">
    <source>
        <dbReference type="SAM" id="MobiDB-lite"/>
    </source>
</evidence>
<keyword evidence="9" id="KW-1185">Reference proteome</keyword>
<feature type="transmembrane region" description="Helical" evidence="6">
    <location>
        <begin position="797"/>
        <end position="816"/>
    </location>
</feature>
<evidence type="ECO:0000313" key="9">
    <source>
        <dbReference type="Proteomes" id="UP000001697"/>
    </source>
</evidence>
<dbReference type="NCBIfam" id="TIGR03057">
    <property type="entry name" value="xxxLxxG_by_4"/>
    <property type="match status" value="5"/>
</dbReference>
<organism evidence="8 9">
    <name type="scientific">Limosilactobacillus fermentum (strain NBRC 3956 / LMG 18251)</name>
    <name type="common">Lactobacillus fermentum</name>
    <dbReference type="NCBI Taxonomy" id="334390"/>
    <lineage>
        <taxon>Bacteria</taxon>
        <taxon>Bacillati</taxon>
        <taxon>Bacillota</taxon>
        <taxon>Bacilli</taxon>
        <taxon>Lactobacillales</taxon>
        <taxon>Lactobacillaceae</taxon>
        <taxon>Limosilactobacillus</taxon>
    </lineage>
</organism>
<feature type="compositionally biased region" description="Basic and acidic residues" evidence="5">
    <location>
        <begin position="902"/>
        <end position="913"/>
    </location>
</feature>
<evidence type="ECO:0000259" key="7">
    <source>
        <dbReference type="Pfam" id="PF12698"/>
    </source>
</evidence>
<name>A0ABF7R4P4_LIMF3</name>
<dbReference type="GO" id="GO:0016020">
    <property type="term" value="C:membrane"/>
    <property type="evidence" value="ECO:0007669"/>
    <property type="project" value="UniProtKB-SubCell"/>
</dbReference>
<dbReference type="Gene3D" id="1.10.287.1490">
    <property type="match status" value="1"/>
</dbReference>
<dbReference type="InterPro" id="IPR017500">
    <property type="entry name" value="Phage_infect_YhgE_N"/>
</dbReference>
<gene>
    <name evidence="8" type="ordered locus">LAF_1660</name>
</gene>
<evidence type="ECO:0000256" key="1">
    <source>
        <dbReference type="ARBA" id="ARBA00004141"/>
    </source>
</evidence>
<dbReference type="InterPro" id="IPR017501">
    <property type="entry name" value="Phage_infect_YhgE_C"/>
</dbReference>
<feature type="transmembrane region" description="Helical" evidence="6">
    <location>
        <begin position="769"/>
        <end position="790"/>
    </location>
</feature>
<dbReference type="NCBIfam" id="TIGR03061">
    <property type="entry name" value="pip_yhgE_Nterm"/>
    <property type="match status" value="1"/>
</dbReference>
<dbReference type="NCBIfam" id="TIGR03062">
    <property type="entry name" value="pip_yhgE_Cterm"/>
    <property type="match status" value="1"/>
</dbReference>
<evidence type="ECO:0000256" key="3">
    <source>
        <dbReference type="ARBA" id="ARBA00022989"/>
    </source>
</evidence>
<dbReference type="Gene3D" id="3.40.1710.10">
    <property type="entry name" value="abc type-2 transporter like domain"/>
    <property type="match status" value="1"/>
</dbReference>
<evidence type="ECO:0000313" key="8">
    <source>
        <dbReference type="EMBL" id="BAG27996.1"/>
    </source>
</evidence>
<dbReference type="Pfam" id="PF12698">
    <property type="entry name" value="ABC2_membrane_3"/>
    <property type="match status" value="1"/>
</dbReference>